<dbReference type="KEGG" id="sbae:DSM104329_02030"/>
<dbReference type="RefSeq" id="WP_259315318.1">
    <property type="nucleotide sequence ID" value="NZ_CP087164.1"/>
</dbReference>
<dbReference type="Proteomes" id="UP001162834">
    <property type="component" value="Chromosome"/>
</dbReference>
<protein>
    <submittedName>
        <fullName evidence="2">Uncharacterized protein</fullName>
    </submittedName>
</protein>
<keyword evidence="3" id="KW-1185">Reference proteome</keyword>
<organism evidence="2 3">
    <name type="scientific">Capillimicrobium parvum</name>
    <dbReference type="NCBI Taxonomy" id="2884022"/>
    <lineage>
        <taxon>Bacteria</taxon>
        <taxon>Bacillati</taxon>
        <taxon>Actinomycetota</taxon>
        <taxon>Thermoleophilia</taxon>
        <taxon>Solirubrobacterales</taxon>
        <taxon>Capillimicrobiaceae</taxon>
        <taxon>Capillimicrobium</taxon>
    </lineage>
</organism>
<keyword evidence="1" id="KW-1133">Transmembrane helix</keyword>
<feature type="transmembrane region" description="Helical" evidence="1">
    <location>
        <begin position="76"/>
        <end position="98"/>
    </location>
</feature>
<keyword evidence="1" id="KW-0472">Membrane</keyword>
<reference evidence="2" key="1">
    <citation type="journal article" date="2022" name="Int. J. Syst. Evol. Microbiol.">
        <title>Pseudomonas aegrilactucae sp. nov. and Pseudomonas morbosilactucae sp. nov., pathogens causing bacterial rot of lettuce in Japan.</title>
        <authorList>
            <person name="Sawada H."/>
            <person name="Fujikawa T."/>
            <person name="Satou M."/>
        </authorList>
    </citation>
    <scope>NUCLEOTIDE SEQUENCE</scope>
    <source>
        <strain evidence="2">0166_1</strain>
    </source>
</reference>
<sequence length="99" mass="10466">MPYPNVVLEALGVESYGELMDMDTQSVVRKIDAAGPGGVPLHQGDMTLAVLVLSAVADLEEATKRLDRARTRFERLGFALLIISTLATVVAAVATIAAL</sequence>
<evidence type="ECO:0000313" key="3">
    <source>
        <dbReference type="Proteomes" id="UP001162834"/>
    </source>
</evidence>
<proteinExistence type="predicted"/>
<gene>
    <name evidence="2" type="ORF">DSM104329_02030</name>
</gene>
<evidence type="ECO:0000313" key="2">
    <source>
        <dbReference type="EMBL" id="UGS35635.1"/>
    </source>
</evidence>
<dbReference type="EMBL" id="CP087164">
    <property type="protein sequence ID" value="UGS35635.1"/>
    <property type="molecule type" value="Genomic_DNA"/>
</dbReference>
<accession>A0A9E6XWW4</accession>
<evidence type="ECO:0000256" key="1">
    <source>
        <dbReference type="SAM" id="Phobius"/>
    </source>
</evidence>
<dbReference type="AlphaFoldDB" id="A0A9E6XWW4"/>
<name>A0A9E6XWW4_9ACTN</name>
<keyword evidence="1" id="KW-0812">Transmembrane</keyword>